<dbReference type="GO" id="GO:0016020">
    <property type="term" value="C:membrane"/>
    <property type="evidence" value="ECO:0007669"/>
    <property type="project" value="UniProtKB-SubCell"/>
</dbReference>
<keyword evidence="4 7" id="KW-0812">Transmembrane</keyword>
<evidence type="ECO:0000256" key="3">
    <source>
        <dbReference type="ARBA" id="ARBA00022448"/>
    </source>
</evidence>
<dbReference type="InterPro" id="IPR036259">
    <property type="entry name" value="MFS_trans_sf"/>
</dbReference>
<dbReference type="EMBL" id="CAKOAT010136710">
    <property type="protein sequence ID" value="CAH8337556.1"/>
    <property type="molecule type" value="Genomic_DNA"/>
</dbReference>
<sequence length="129" mass="14719">MLVSRFRNVVSGPVLWLKRLVTELDWTFVFGVVSIYGINQGLGGSLRDVAKDYYMKDVQKVQPSESQAFTAITRIPWIIKPLWGILIDVLPIFGFHRRPYFILAGVLGVGSMLFISILSDYTYTWHFCG</sequence>
<reference evidence="8 9" key="1">
    <citation type="submission" date="2022-03" db="EMBL/GenBank/DDBJ databases">
        <authorList>
            <person name="Macdonald S."/>
            <person name="Ahmed S."/>
            <person name="Newling K."/>
        </authorList>
    </citation>
    <scope>NUCLEOTIDE SEQUENCE [LARGE SCALE GENOMIC DNA]</scope>
</reference>
<comment type="caution">
    <text evidence="8">The sequence shown here is derived from an EMBL/GenBank/DDBJ whole genome shotgun (WGS) entry which is preliminary data.</text>
</comment>
<dbReference type="Pfam" id="PF03092">
    <property type="entry name" value="BT1"/>
    <property type="match status" value="1"/>
</dbReference>
<organism evidence="8 9">
    <name type="scientific">Eruca vesicaria subsp. sativa</name>
    <name type="common">Garden rocket</name>
    <name type="synonym">Eruca sativa</name>
    <dbReference type="NCBI Taxonomy" id="29727"/>
    <lineage>
        <taxon>Eukaryota</taxon>
        <taxon>Viridiplantae</taxon>
        <taxon>Streptophyta</taxon>
        <taxon>Embryophyta</taxon>
        <taxon>Tracheophyta</taxon>
        <taxon>Spermatophyta</taxon>
        <taxon>Magnoliopsida</taxon>
        <taxon>eudicotyledons</taxon>
        <taxon>Gunneridae</taxon>
        <taxon>Pentapetalae</taxon>
        <taxon>rosids</taxon>
        <taxon>malvids</taxon>
        <taxon>Brassicales</taxon>
        <taxon>Brassicaceae</taxon>
        <taxon>Brassiceae</taxon>
        <taxon>Eruca</taxon>
    </lineage>
</organism>
<evidence type="ECO:0000313" key="9">
    <source>
        <dbReference type="Proteomes" id="UP001642260"/>
    </source>
</evidence>
<evidence type="ECO:0000256" key="5">
    <source>
        <dbReference type="ARBA" id="ARBA00022989"/>
    </source>
</evidence>
<dbReference type="SUPFAM" id="SSF103473">
    <property type="entry name" value="MFS general substrate transporter"/>
    <property type="match status" value="1"/>
</dbReference>
<evidence type="ECO:0000256" key="2">
    <source>
        <dbReference type="ARBA" id="ARBA00007015"/>
    </source>
</evidence>
<feature type="transmembrane region" description="Helical" evidence="7">
    <location>
        <begin position="100"/>
        <end position="119"/>
    </location>
</feature>
<proteinExistence type="inferred from homology"/>
<dbReference type="PANTHER" id="PTHR31585:SF6">
    <property type="entry name" value="FOLATE-BIOPTERIN TRANSPORTER 2-RELATED"/>
    <property type="match status" value="1"/>
</dbReference>
<evidence type="ECO:0000256" key="4">
    <source>
        <dbReference type="ARBA" id="ARBA00022692"/>
    </source>
</evidence>
<keyword evidence="9" id="KW-1185">Reference proteome</keyword>
<dbReference type="AlphaFoldDB" id="A0ABC8JY30"/>
<name>A0ABC8JY30_ERUVS</name>
<dbReference type="PANTHER" id="PTHR31585">
    <property type="entry name" value="FOLATE-BIOPTERIN TRANSPORTER 1, CHLOROPLASTIC"/>
    <property type="match status" value="1"/>
</dbReference>
<keyword evidence="6 7" id="KW-0472">Membrane</keyword>
<gene>
    <name evidence="8" type="ORF">ERUC_LOCUS14573</name>
</gene>
<dbReference type="InterPro" id="IPR039309">
    <property type="entry name" value="BT1"/>
</dbReference>
<accession>A0ABC8JY30</accession>
<keyword evidence="3" id="KW-0813">Transport</keyword>
<evidence type="ECO:0000256" key="1">
    <source>
        <dbReference type="ARBA" id="ARBA00004141"/>
    </source>
</evidence>
<dbReference type="Proteomes" id="UP001642260">
    <property type="component" value="Unassembled WGS sequence"/>
</dbReference>
<evidence type="ECO:0000313" key="8">
    <source>
        <dbReference type="EMBL" id="CAH8337556.1"/>
    </source>
</evidence>
<evidence type="ECO:0000256" key="6">
    <source>
        <dbReference type="ARBA" id="ARBA00023136"/>
    </source>
</evidence>
<evidence type="ECO:0000256" key="7">
    <source>
        <dbReference type="SAM" id="Phobius"/>
    </source>
</evidence>
<keyword evidence="5 7" id="KW-1133">Transmembrane helix</keyword>
<protein>
    <submittedName>
        <fullName evidence="8">Uncharacterized protein</fullName>
    </submittedName>
</protein>
<comment type="similarity">
    <text evidence="2">Belongs to the major facilitator superfamily. Folate-biopterin transporter (TC 2.A.71) family.</text>
</comment>
<comment type="subcellular location">
    <subcellularLocation>
        <location evidence="1">Membrane</location>
        <topology evidence="1">Multi-pass membrane protein</topology>
    </subcellularLocation>
</comment>